<dbReference type="InterPro" id="IPR043205">
    <property type="entry name" value="CYB561/CYBRD1-like"/>
</dbReference>
<feature type="domain" description="Cytochrome b561" evidence="12">
    <location>
        <begin position="46"/>
        <end position="282"/>
    </location>
</feature>
<feature type="transmembrane region" description="Helical" evidence="11">
    <location>
        <begin position="264"/>
        <end position="282"/>
    </location>
</feature>
<sequence>MDEVLPQKQCYRDCAESCYYGSTFSQDAETSLKAASVVSVTQVRRYLRLGYLAHFGVQWTWLDKLHGLQSELDANGDRHISFNYHPIFMNMAYIVFMSEALLQYRVSDITAYSDSANSQSARIWQAVLTVLCGICSLVGLVFTVLYHVSYEDGHLYSLHSWMGICALIVLGSQTAISADVLFDRIEVYLPEKVQRLLKRVLHTEDDVSKRRNVNFRTLGGSEYKTYVYLLAYLGGMVSILTGLQRKQGLIQCEETYCAERVLPNVLVLLTVFCAILTSAAYVSPDYDGSLARLADELIVSVTNADKSASKPSHSWQAQF</sequence>
<dbReference type="PROSITE" id="PS50939">
    <property type="entry name" value="CYTOCHROME_B561"/>
    <property type="match status" value="1"/>
</dbReference>
<evidence type="ECO:0000256" key="5">
    <source>
        <dbReference type="ARBA" id="ARBA00022692"/>
    </source>
</evidence>
<dbReference type="SMART" id="SM00665">
    <property type="entry name" value="B561"/>
    <property type="match status" value="1"/>
</dbReference>
<keyword evidence="14" id="KW-1185">Reference proteome</keyword>
<dbReference type="Pfam" id="PF03188">
    <property type="entry name" value="Cytochrom_B561"/>
    <property type="match status" value="1"/>
</dbReference>
<evidence type="ECO:0000256" key="1">
    <source>
        <dbReference type="ARBA" id="ARBA00001970"/>
    </source>
</evidence>
<evidence type="ECO:0000256" key="6">
    <source>
        <dbReference type="ARBA" id="ARBA00022723"/>
    </source>
</evidence>
<evidence type="ECO:0000256" key="9">
    <source>
        <dbReference type="ARBA" id="ARBA00023004"/>
    </source>
</evidence>
<gene>
    <name evidence="13" type="ORF">CYMTET_48158</name>
</gene>
<evidence type="ECO:0000256" key="3">
    <source>
        <dbReference type="ARBA" id="ARBA00022448"/>
    </source>
</evidence>
<proteinExistence type="predicted"/>
<keyword evidence="10 11" id="KW-0472">Membrane</keyword>
<evidence type="ECO:0000256" key="8">
    <source>
        <dbReference type="ARBA" id="ARBA00022989"/>
    </source>
</evidence>
<dbReference type="InterPro" id="IPR006593">
    <property type="entry name" value="Cyt_b561/ferric_Rdtase_TM"/>
</dbReference>
<keyword evidence="5 11" id="KW-0812">Transmembrane</keyword>
<reference evidence="13 14" key="1">
    <citation type="journal article" date="2015" name="Genome Biol. Evol.">
        <title>Comparative Genomics of a Bacterivorous Green Alga Reveals Evolutionary Causalities and Consequences of Phago-Mixotrophic Mode of Nutrition.</title>
        <authorList>
            <person name="Burns J.A."/>
            <person name="Paasch A."/>
            <person name="Narechania A."/>
            <person name="Kim E."/>
        </authorList>
    </citation>
    <scope>NUCLEOTIDE SEQUENCE [LARGE SCALE GENOMIC DNA]</scope>
    <source>
        <strain evidence="13 14">PLY_AMNH</strain>
    </source>
</reference>
<dbReference type="PANTHER" id="PTHR10106">
    <property type="entry name" value="CYTOCHROME B561-RELATED"/>
    <property type="match status" value="1"/>
</dbReference>
<evidence type="ECO:0000256" key="2">
    <source>
        <dbReference type="ARBA" id="ARBA00004141"/>
    </source>
</evidence>
<name>A0AAE0BSV0_9CHLO</name>
<dbReference type="GO" id="GO:0046872">
    <property type="term" value="F:metal ion binding"/>
    <property type="evidence" value="ECO:0007669"/>
    <property type="project" value="UniProtKB-KW"/>
</dbReference>
<keyword evidence="9" id="KW-0408">Iron</keyword>
<evidence type="ECO:0000256" key="7">
    <source>
        <dbReference type="ARBA" id="ARBA00022982"/>
    </source>
</evidence>
<keyword evidence="6" id="KW-0479">Metal-binding</keyword>
<feature type="transmembrane region" description="Helical" evidence="11">
    <location>
        <begin position="160"/>
        <end position="182"/>
    </location>
</feature>
<feature type="transmembrane region" description="Helical" evidence="11">
    <location>
        <begin position="226"/>
        <end position="244"/>
    </location>
</feature>
<protein>
    <recommendedName>
        <fullName evidence="12">Cytochrome b561 domain-containing protein</fullName>
    </recommendedName>
</protein>
<evidence type="ECO:0000256" key="4">
    <source>
        <dbReference type="ARBA" id="ARBA00022617"/>
    </source>
</evidence>
<dbReference type="Gene3D" id="1.20.120.1770">
    <property type="match status" value="1"/>
</dbReference>
<evidence type="ECO:0000313" key="13">
    <source>
        <dbReference type="EMBL" id="KAK3242131.1"/>
    </source>
</evidence>
<evidence type="ECO:0000256" key="10">
    <source>
        <dbReference type="ARBA" id="ARBA00023136"/>
    </source>
</evidence>
<feature type="transmembrane region" description="Helical" evidence="11">
    <location>
        <begin position="123"/>
        <end position="148"/>
    </location>
</feature>
<evidence type="ECO:0000256" key="11">
    <source>
        <dbReference type="SAM" id="Phobius"/>
    </source>
</evidence>
<keyword evidence="8 11" id="KW-1133">Transmembrane helix</keyword>
<comment type="caution">
    <text evidence="13">The sequence shown here is derived from an EMBL/GenBank/DDBJ whole genome shotgun (WGS) entry which is preliminary data.</text>
</comment>
<comment type="subcellular location">
    <subcellularLocation>
        <location evidence="2">Membrane</location>
        <topology evidence="2">Multi-pass membrane protein</topology>
    </subcellularLocation>
</comment>
<keyword evidence="7" id="KW-0249">Electron transport</keyword>
<dbReference type="EMBL" id="LGRX02033232">
    <property type="protein sequence ID" value="KAK3242131.1"/>
    <property type="molecule type" value="Genomic_DNA"/>
</dbReference>
<keyword evidence="4" id="KW-0349">Heme</keyword>
<dbReference type="CDD" id="cd08554">
    <property type="entry name" value="Cyt_b561"/>
    <property type="match status" value="1"/>
</dbReference>
<organism evidence="13 14">
    <name type="scientific">Cymbomonas tetramitiformis</name>
    <dbReference type="NCBI Taxonomy" id="36881"/>
    <lineage>
        <taxon>Eukaryota</taxon>
        <taxon>Viridiplantae</taxon>
        <taxon>Chlorophyta</taxon>
        <taxon>Pyramimonadophyceae</taxon>
        <taxon>Pyramimonadales</taxon>
        <taxon>Pyramimonadaceae</taxon>
        <taxon>Cymbomonas</taxon>
    </lineage>
</organism>
<dbReference type="PANTHER" id="PTHR10106:SF0">
    <property type="entry name" value="LD36721P"/>
    <property type="match status" value="1"/>
</dbReference>
<evidence type="ECO:0000313" key="14">
    <source>
        <dbReference type="Proteomes" id="UP001190700"/>
    </source>
</evidence>
<keyword evidence="3" id="KW-0813">Transport</keyword>
<evidence type="ECO:0000259" key="12">
    <source>
        <dbReference type="PROSITE" id="PS50939"/>
    </source>
</evidence>
<dbReference type="GO" id="GO:0016491">
    <property type="term" value="F:oxidoreductase activity"/>
    <property type="evidence" value="ECO:0007669"/>
    <property type="project" value="InterPro"/>
</dbReference>
<comment type="cofactor">
    <cofactor evidence="1">
        <name>heme b</name>
        <dbReference type="ChEBI" id="CHEBI:60344"/>
    </cofactor>
</comment>
<feature type="transmembrane region" description="Helical" evidence="11">
    <location>
        <begin position="82"/>
        <end position="102"/>
    </location>
</feature>
<dbReference type="AlphaFoldDB" id="A0AAE0BSV0"/>
<dbReference type="GO" id="GO:0016020">
    <property type="term" value="C:membrane"/>
    <property type="evidence" value="ECO:0007669"/>
    <property type="project" value="UniProtKB-SubCell"/>
</dbReference>
<dbReference type="Proteomes" id="UP001190700">
    <property type="component" value="Unassembled WGS sequence"/>
</dbReference>
<accession>A0AAE0BSV0</accession>